<protein>
    <recommendedName>
        <fullName evidence="1">Heterokaryon incompatibility domain-containing protein</fullName>
    </recommendedName>
</protein>
<dbReference type="PANTHER" id="PTHR10622:SF11">
    <property type="entry name" value="HET-DOMAIN-CONTAINING PROTEIN"/>
    <property type="match status" value="1"/>
</dbReference>
<sequence>FRGKPVPPYAILSHRWSDSEALIEDISNARYKEKEEGYQKLKFCAEQAAKDGLQYFWVDTCCIDRWDNNERSKAINTSVVSIYLMKELMYRDTGSPEGQHLLDSRVIYGLLGSPDNLEGFESFLEKRQPKFL</sequence>
<reference evidence="2" key="1">
    <citation type="submission" date="2019-04" db="EMBL/GenBank/DDBJ databases">
        <title>Sequencing of skin fungus with MAO and IRED activity.</title>
        <authorList>
            <person name="Marsaioli A.J."/>
            <person name="Bonatto J.M.C."/>
            <person name="Reis Junior O."/>
        </authorList>
    </citation>
    <scope>NUCLEOTIDE SEQUENCE</scope>
    <source>
        <strain evidence="2">28M1</strain>
    </source>
</reference>
<dbReference type="Proteomes" id="UP000758155">
    <property type="component" value="Unassembled WGS sequence"/>
</dbReference>
<dbReference type="InterPro" id="IPR029045">
    <property type="entry name" value="ClpP/crotonase-like_dom_sf"/>
</dbReference>
<evidence type="ECO:0000313" key="3">
    <source>
        <dbReference type="Proteomes" id="UP000758155"/>
    </source>
</evidence>
<feature type="domain" description="Heterokaryon incompatibility" evidence="1">
    <location>
        <begin position="9"/>
        <end position="96"/>
    </location>
</feature>
<dbReference type="InterPro" id="IPR010730">
    <property type="entry name" value="HET"/>
</dbReference>
<keyword evidence="3" id="KW-1185">Reference proteome</keyword>
<feature type="non-terminal residue" evidence="2">
    <location>
        <position position="1"/>
    </location>
</feature>
<feature type="non-terminal residue" evidence="2">
    <location>
        <position position="132"/>
    </location>
</feature>
<dbReference type="OrthoDB" id="674604at2759"/>
<name>A0A9P4WF32_9PLEO</name>
<dbReference type="EMBL" id="SWKV01000591">
    <property type="protein sequence ID" value="KAF3012745.1"/>
    <property type="molecule type" value="Genomic_DNA"/>
</dbReference>
<proteinExistence type="predicted"/>
<organism evidence="2 3">
    <name type="scientific">Didymella heteroderae</name>
    <dbReference type="NCBI Taxonomy" id="1769908"/>
    <lineage>
        <taxon>Eukaryota</taxon>
        <taxon>Fungi</taxon>
        <taxon>Dikarya</taxon>
        <taxon>Ascomycota</taxon>
        <taxon>Pezizomycotina</taxon>
        <taxon>Dothideomycetes</taxon>
        <taxon>Pleosporomycetidae</taxon>
        <taxon>Pleosporales</taxon>
        <taxon>Pleosporineae</taxon>
        <taxon>Didymellaceae</taxon>
        <taxon>Didymella</taxon>
    </lineage>
</organism>
<gene>
    <name evidence="2" type="ORF">E8E12_000044</name>
</gene>
<dbReference type="Pfam" id="PF06985">
    <property type="entry name" value="HET"/>
    <property type="match status" value="1"/>
</dbReference>
<comment type="caution">
    <text evidence="2">The sequence shown here is derived from an EMBL/GenBank/DDBJ whole genome shotgun (WGS) entry which is preliminary data.</text>
</comment>
<evidence type="ECO:0000313" key="2">
    <source>
        <dbReference type="EMBL" id="KAF3012745.1"/>
    </source>
</evidence>
<dbReference type="Gene3D" id="1.10.12.10">
    <property type="entry name" value="Lyase 2-enoyl-coa Hydratase, Chain A, domain 2"/>
    <property type="match status" value="1"/>
</dbReference>
<evidence type="ECO:0000259" key="1">
    <source>
        <dbReference type="Pfam" id="PF06985"/>
    </source>
</evidence>
<dbReference type="AlphaFoldDB" id="A0A9P4WF32"/>
<dbReference type="SUPFAM" id="SSF52096">
    <property type="entry name" value="ClpP/crotonase"/>
    <property type="match status" value="1"/>
</dbReference>
<accession>A0A9P4WF32</accession>
<dbReference type="InterPro" id="IPR014748">
    <property type="entry name" value="Enoyl-CoA_hydra_C"/>
</dbReference>
<dbReference type="PANTHER" id="PTHR10622">
    <property type="entry name" value="HET DOMAIN-CONTAINING PROTEIN"/>
    <property type="match status" value="1"/>
</dbReference>